<dbReference type="Proteomes" id="UP000061839">
    <property type="component" value="Chromosome"/>
</dbReference>
<dbReference type="GO" id="GO:0003677">
    <property type="term" value="F:DNA binding"/>
    <property type="evidence" value="ECO:0007669"/>
    <property type="project" value="UniProtKB-KW"/>
</dbReference>
<evidence type="ECO:0000256" key="3">
    <source>
        <dbReference type="ARBA" id="ARBA00023163"/>
    </source>
</evidence>
<name>A0A0D4C1Y2_9MICC</name>
<dbReference type="PROSITE" id="PS01117">
    <property type="entry name" value="HTH_MARR_1"/>
    <property type="match status" value="1"/>
</dbReference>
<gene>
    <name evidence="5" type="ORF">UM93_16575</name>
</gene>
<dbReference type="GO" id="GO:0003700">
    <property type="term" value="F:DNA-binding transcription factor activity"/>
    <property type="evidence" value="ECO:0007669"/>
    <property type="project" value="InterPro"/>
</dbReference>
<evidence type="ECO:0000256" key="2">
    <source>
        <dbReference type="ARBA" id="ARBA00023125"/>
    </source>
</evidence>
<proteinExistence type="predicted"/>
<accession>A0A0D4C1Y2</accession>
<dbReference type="KEGG" id="ari:UM93_16575"/>
<dbReference type="Gene3D" id="1.10.10.10">
    <property type="entry name" value="Winged helix-like DNA-binding domain superfamily/Winged helix DNA-binding domain"/>
    <property type="match status" value="1"/>
</dbReference>
<dbReference type="InterPro" id="IPR039422">
    <property type="entry name" value="MarR/SlyA-like"/>
</dbReference>
<dbReference type="PRINTS" id="PR00598">
    <property type="entry name" value="HTHMARR"/>
</dbReference>
<reference evidence="5 6" key="1">
    <citation type="journal article" date="2015" name="Genome Announc.">
        <title>Complete Genome Sequencing of Protease-Producing Novel Arthrobacter sp. Strain IHBB 11108 Using PacBio Single-Molecule Real-Time Sequencing Technology.</title>
        <authorList>
            <person name="Kiran S."/>
            <person name="Swarnkar M.K."/>
            <person name="Pal M."/>
            <person name="Thakur R."/>
            <person name="Tewari R."/>
            <person name="Singh A.K."/>
            <person name="Gulati A."/>
        </authorList>
    </citation>
    <scope>NUCLEOTIDE SEQUENCE [LARGE SCALE GENOMIC DNA]</scope>
    <source>
        <strain evidence="5 6">IHBB 11108</strain>
    </source>
</reference>
<dbReference type="HOGENOM" id="CLU_083287_15_0_11"/>
<dbReference type="GO" id="GO:0006950">
    <property type="term" value="P:response to stress"/>
    <property type="evidence" value="ECO:0007669"/>
    <property type="project" value="TreeGrafter"/>
</dbReference>
<dbReference type="InterPro" id="IPR000835">
    <property type="entry name" value="HTH_MarR-typ"/>
</dbReference>
<dbReference type="SMART" id="SM00347">
    <property type="entry name" value="HTH_MARR"/>
    <property type="match status" value="1"/>
</dbReference>
<keyword evidence="3" id="KW-0804">Transcription</keyword>
<dbReference type="PANTHER" id="PTHR33164:SF57">
    <property type="entry name" value="MARR-FAMILY TRANSCRIPTIONAL REGULATOR"/>
    <property type="match status" value="1"/>
</dbReference>
<evidence type="ECO:0000313" key="5">
    <source>
        <dbReference type="EMBL" id="AJT42682.1"/>
    </source>
</evidence>
<dbReference type="PATRIC" id="fig|1618207.4.peg.3368"/>
<evidence type="ECO:0000259" key="4">
    <source>
        <dbReference type="PROSITE" id="PS50995"/>
    </source>
</evidence>
<keyword evidence="2" id="KW-0238">DNA-binding</keyword>
<dbReference type="RefSeq" id="WP_045076569.1">
    <property type="nucleotide sequence ID" value="NZ_CP011005.1"/>
</dbReference>
<dbReference type="PANTHER" id="PTHR33164">
    <property type="entry name" value="TRANSCRIPTIONAL REGULATOR, MARR FAMILY"/>
    <property type="match status" value="1"/>
</dbReference>
<sequence length="145" mass="15876">MTLEFSTAKCLVEQIAEFHQALRHVSMPDAGIAGRVAYRALLRALDSQGPLRAAELASQLCIGESVLSRQLAELVNRGLVLRSADPLDRRATQLSLSEQGRAELAAVEQRNSERLAEALADWDEAEAKQAIGLIERLSSKLAEFH</sequence>
<dbReference type="EMBL" id="CP011005">
    <property type="protein sequence ID" value="AJT42682.1"/>
    <property type="molecule type" value="Genomic_DNA"/>
</dbReference>
<dbReference type="InterPro" id="IPR023187">
    <property type="entry name" value="Tscrpt_reg_MarR-type_CS"/>
</dbReference>
<dbReference type="PROSITE" id="PS50995">
    <property type="entry name" value="HTH_MARR_2"/>
    <property type="match status" value="1"/>
</dbReference>
<dbReference type="SUPFAM" id="SSF46785">
    <property type="entry name" value="Winged helix' DNA-binding domain"/>
    <property type="match status" value="1"/>
</dbReference>
<organism evidence="5 6">
    <name type="scientific">Psychromicrobium lacuslunae</name>
    <dbReference type="NCBI Taxonomy" id="1618207"/>
    <lineage>
        <taxon>Bacteria</taxon>
        <taxon>Bacillati</taxon>
        <taxon>Actinomycetota</taxon>
        <taxon>Actinomycetes</taxon>
        <taxon>Micrococcales</taxon>
        <taxon>Micrococcaceae</taxon>
        <taxon>Psychromicrobium</taxon>
    </lineage>
</organism>
<dbReference type="OrthoDB" id="8966183at2"/>
<feature type="domain" description="HTH marR-type" evidence="4">
    <location>
        <begin position="1"/>
        <end position="139"/>
    </location>
</feature>
<protein>
    <recommendedName>
        <fullName evidence="4">HTH marR-type domain-containing protein</fullName>
    </recommendedName>
</protein>
<dbReference type="STRING" id="1618207.UM93_16575"/>
<evidence type="ECO:0000256" key="1">
    <source>
        <dbReference type="ARBA" id="ARBA00023015"/>
    </source>
</evidence>
<dbReference type="AlphaFoldDB" id="A0A0D4C1Y2"/>
<evidence type="ECO:0000313" key="6">
    <source>
        <dbReference type="Proteomes" id="UP000061839"/>
    </source>
</evidence>
<keyword evidence="6" id="KW-1185">Reference proteome</keyword>
<keyword evidence="1" id="KW-0805">Transcription regulation</keyword>
<dbReference type="InterPro" id="IPR036390">
    <property type="entry name" value="WH_DNA-bd_sf"/>
</dbReference>
<dbReference type="InterPro" id="IPR036388">
    <property type="entry name" value="WH-like_DNA-bd_sf"/>
</dbReference>
<dbReference type="Pfam" id="PF01047">
    <property type="entry name" value="MarR"/>
    <property type="match status" value="1"/>
</dbReference>